<dbReference type="PROSITE" id="PS50878">
    <property type="entry name" value="RT_POL"/>
    <property type="match status" value="1"/>
</dbReference>
<dbReference type="PANTHER" id="PTHR33116">
    <property type="entry name" value="REVERSE TRANSCRIPTASE ZINC-BINDING DOMAIN-CONTAINING PROTEIN-RELATED-RELATED"/>
    <property type="match status" value="1"/>
</dbReference>
<dbReference type="InterPro" id="IPR026960">
    <property type="entry name" value="RVT-Znf"/>
</dbReference>
<dbReference type="InterPro" id="IPR000477">
    <property type="entry name" value="RT_dom"/>
</dbReference>
<gene>
    <name evidence="3" type="ORF">Tci_025193</name>
</gene>
<sequence>MKVIDLLDVKRCWGNFAFEFVYSESLGNSRGILYVWNPNVFNKNNVTVSDYFIMVRGDWLFNGEVIVMGDCNEVRNKSERFGLSFNVQGAKYFNSFIVDSSLVEVPLGGCSFTWCHRSASKMKVDGFEKMVKDGWQEAPSNSSNAMVNLMQKMKFLKNKIRLWNRQRQSNRNRKRFLEQELDGLWEENPNVVKKEFHNHFMRRFEQPNSVCHVLKMEFLNRLSLSQNQDLEAKVQSAFVVDRQILDGPFILNEVYQWCKSKRKQSFVLKIDFEKAYDSVRWDYVIDVLSKFRFGKRWCEWIHECFRSSRGSVLMNGSPTAEFQFYKGLKQGDPLAPFIFILVMKSLHLSFNRVVDAVLLQGIVLNSSLRLSHLFFADDVVFMGQWNSETIDTIIYVLKCFQRASGLSINVSKGKLMGIAMKDVYVHHAANRLGCGILRTPFTYLGSRVGGNMSRICSRLTLLKAVLGFMSIYHMFIFKVPMKVWRFITQKEILWSRVIRAIHGESGRIGYQNKRMVDNGEDMRFWIDVWCDSFRRLPRGGLEQSQMEELMVRLEGVELGVSQDRWRWSLEGSGEFLVSSIRRALDDVHFPIVSTQTRWSKEVPIKINIHAWKVRLDCLPTRLNISHRGLDIPSILCSICVSSMESTAHLFFDCSVAKALFRKICFWWNLEFWDIASFDE</sequence>
<evidence type="ECO:0000256" key="1">
    <source>
        <dbReference type="SAM" id="Coils"/>
    </source>
</evidence>
<dbReference type="Pfam" id="PF00078">
    <property type="entry name" value="RVT_1"/>
    <property type="match status" value="1"/>
</dbReference>
<proteinExistence type="predicted"/>
<dbReference type="GO" id="GO:0003964">
    <property type="term" value="F:RNA-directed DNA polymerase activity"/>
    <property type="evidence" value="ECO:0007669"/>
    <property type="project" value="UniProtKB-KW"/>
</dbReference>
<keyword evidence="1" id="KW-0175">Coiled coil</keyword>
<dbReference type="PANTHER" id="PTHR33116:SF78">
    <property type="entry name" value="OS12G0587133 PROTEIN"/>
    <property type="match status" value="1"/>
</dbReference>
<dbReference type="EMBL" id="BKCJ010003138">
    <property type="protein sequence ID" value="GEU53215.1"/>
    <property type="molecule type" value="Genomic_DNA"/>
</dbReference>
<accession>A0A6L2KZ08</accession>
<dbReference type="InterPro" id="IPR043502">
    <property type="entry name" value="DNA/RNA_pol_sf"/>
</dbReference>
<protein>
    <submittedName>
        <fullName evidence="3">RNA-directed DNA polymerase, eukaryota, reverse transcriptase zinc-binding domain protein</fullName>
    </submittedName>
</protein>
<comment type="caution">
    <text evidence="3">The sequence shown here is derived from an EMBL/GenBank/DDBJ whole genome shotgun (WGS) entry which is preliminary data.</text>
</comment>
<reference evidence="3" key="1">
    <citation type="journal article" date="2019" name="Sci. Rep.">
        <title>Draft genome of Tanacetum cinerariifolium, the natural source of mosquito coil.</title>
        <authorList>
            <person name="Yamashiro T."/>
            <person name="Shiraishi A."/>
            <person name="Satake H."/>
            <person name="Nakayama K."/>
        </authorList>
    </citation>
    <scope>NUCLEOTIDE SEQUENCE</scope>
</reference>
<dbReference type="SUPFAM" id="SSF56672">
    <property type="entry name" value="DNA/RNA polymerases"/>
    <property type="match status" value="1"/>
</dbReference>
<dbReference type="AlphaFoldDB" id="A0A6L2KZ08"/>
<keyword evidence="3" id="KW-0548">Nucleotidyltransferase</keyword>
<keyword evidence="3" id="KW-0808">Transferase</keyword>
<name>A0A6L2KZ08_TANCI</name>
<dbReference type="CDD" id="cd01650">
    <property type="entry name" value="RT_nLTR_like"/>
    <property type="match status" value="1"/>
</dbReference>
<organism evidence="3">
    <name type="scientific">Tanacetum cinerariifolium</name>
    <name type="common">Dalmatian daisy</name>
    <name type="synonym">Chrysanthemum cinerariifolium</name>
    <dbReference type="NCBI Taxonomy" id="118510"/>
    <lineage>
        <taxon>Eukaryota</taxon>
        <taxon>Viridiplantae</taxon>
        <taxon>Streptophyta</taxon>
        <taxon>Embryophyta</taxon>
        <taxon>Tracheophyta</taxon>
        <taxon>Spermatophyta</taxon>
        <taxon>Magnoliopsida</taxon>
        <taxon>eudicotyledons</taxon>
        <taxon>Gunneridae</taxon>
        <taxon>Pentapetalae</taxon>
        <taxon>asterids</taxon>
        <taxon>campanulids</taxon>
        <taxon>Asterales</taxon>
        <taxon>Asteraceae</taxon>
        <taxon>Asteroideae</taxon>
        <taxon>Anthemideae</taxon>
        <taxon>Anthemidinae</taxon>
        <taxon>Tanacetum</taxon>
    </lineage>
</organism>
<keyword evidence="3" id="KW-0695">RNA-directed DNA polymerase</keyword>
<evidence type="ECO:0000313" key="3">
    <source>
        <dbReference type="EMBL" id="GEU53215.1"/>
    </source>
</evidence>
<dbReference type="Pfam" id="PF13966">
    <property type="entry name" value="zf-RVT"/>
    <property type="match status" value="1"/>
</dbReference>
<feature type="domain" description="Reverse transcriptase" evidence="2">
    <location>
        <begin position="131"/>
        <end position="448"/>
    </location>
</feature>
<feature type="coiled-coil region" evidence="1">
    <location>
        <begin position="146"/>
        <end position="180"/>
    </location>
</feature>
<evidence type="ECO:0000259" key="2">
    <source>
        <dbReference type="PROSITE" id="PS50878"/>
    </source>
</evidence>